<accession>A0A1F5A646</accession>
<dbReference type="STRING" id="1797291.A2V47_02615"/>
<evidence type="ECO:0000256" key="1">
    <source>
        <dbReference type="SAM" id="Phobius"/>
    </source>
</evidence>
<gene>
    <name evidence="2" type="ORF">A2V47_02615</name>
</gene>
<name>A0A1F5A646_9BACT</name>
<feature type="transmembrane region" description="Helical" evidence="1">
    <location>
        <begin position="63"/>
        <end position="81"/>
    </location>
</feature>
<proteinExistence type="predicted"/>
<dbReference type="AlphaFoldDB" id="A0A1F5A646"/>
<evidence type="ECO:0000313" key="2">
    <source>
        <dbReference type="EMBL" id="OGD13337.1"/>
    </source>
</evidence>
<evidence type="ECO:0000313" key="3">
    <source>
        <dbReference type="Proteomes" id="UP000177701"/>
    </source>
</evidence>
<organism evidence="2 3">
    <name type="scientific">Candidatus Sediminicultor quintus</name>
    <dbReference type="NCBI Taxonomy" id="1797291"/>
    <lineage>
        <taxon>Bacteria</taxon>
        <taxon>Pseudomonadati</taxon>
        <taxon>Atribacterota</taxon>
        <taxon>Candidatus Phoenicimicrobiia</taxon>
        <taxon>Candidatus Pheonicimicrobiales</taxon>
        <taxon>Candidatus Phoenicimicrobiaceae</taxon>
        <taxon>Candidatus Sediminicultor</taxon>
    </lineage>
</organism>
<keyword evidence="1" id="KW-1133">Transmembrane helix</keyword>
<comment type="caution">
    <text evidence="2">The sequence shown here is derived from an EMBL/GenBank/DDBJ whole genome shotgun (WGS) entry which is preliminary data.</text>
</comment>
<keyword evidence="1" id="KW-0812">Transmembrane</keyword>
<protein>
    <submittedName>
        <fullName evidence="2">Uncharacterized protein</fullName>
    </submittedName>
</protein>
<feature type="transmembrane region" description="Helical" evidence="1">
    <location>
        <begin position="34"/>
        <end position="56"/>
    </location>
</feature>
<reference evidence="2 3" key="1">
    <citation type="journal article" date="2016" name="Nat. Commun.">
        <title>Thousands of microbial genomes shed light on interconnected biogeochemical processes in an aquifer system.</title>
        <authorList>
            <person name="Anantharaman K."/>
            <person name="Brown C.T."/>
            <person name="Hug L.A."/>
            <person name="Sharon I."/>
            <person name="Castelle C.J."/>
            <person name="Probst A.J."/>
            <person name="Thomas B.C."/>
            <person name="Singh A."/>
            <person name="Wilkins M.J."/>
            <person name="Karaoz U."/>
            <person name="Brodie E.L."/>
            <person name="Williams K.H."/>
            <person name="Hubbard S.S."/>
            <person name="Banfield J.F."/>
        </authorList>
    </citation>
    <scope>NUCLEOTIDE SEQUENCE [LARGE SCALE GENOMIC DNA]</scope>
</reference>
<keyword evidence="1" id="KW-0472">Membrane</keyword>
<feature type="transmembrane region" description="Helical" evidence="1">
    <location>
        <begin position="87"/>
        <end position="105"/>
    </location>
</feature>
<dbReference type="EMBL" id="MEYH01000113">
    <property type="protein sequence ID" value="OGD13337.1"/>
    <property type="molecule type" value="Genomic_DNA"/>
</dbReference>
<sequence length="109" mass="11761">MWTKRLKACIASGAVLGAFCIVGAYVRSGFQSEAYLLFALWYNRVMMGLLISLAGGSPGLPKIIGRGSLFGLIVSFAFYSATGFHDLVSFLAGIVYGIIIEYIAFKYGD</sequence>
<dbReference type="Proteomes" id="UP000177701">
    <property type="component" value="Unassembled WGS sequence"/>
</dbReference>